<proteinExistence type="predicted"/>
<gene>
    <name evidence="2" type="ORF">MUK42_15195</name>
</gene>
<name>A0A9E7LEJ3_9LILI</name>
<dbReference type="GO" id="GO:0016740">
    <property type="term" value="F:transferase activity"/>
    <property type="evidence" value="ECO:0007669"/>
    <property type="project" value="UniProtKB-KW"/>
</dbReference>
<dbReference type="AlphaFoldDB" id="A0A9E7LEJ3"/>
<dbReference type="EMBL" id="CP097511">
    <property type="protein sequence ID" value="URE47614.1"/>
    <property type="molecule type" value="Genomic_DNA"/>
</dbReference>
<keyword evidence="2" id="KW-0808">Transferase</keyword>
<keyword evidence="3" id="KW-1185">Reference proteome</keyword>
<protein>
    <submittedName>
        <fullName evidence="2">Glycosyl transferase family 17 protein</fullName>
    </submittedName>
</protein>
<feature type="chain" id="PRO_5039250278" evidence="1">
    <location>
        <begin position="20"/>
        <end position="54"/>
    </location>
</feature>
<dbReference type="Proteomes" id="UP001055439">
    <property type="component" value="Chromosome 9"/>
</dbReference>
<feature type="signal peptide" evidence="1">
    <location>
        <begin position="1"/>
        <end position="19"/>
    </location>
</feature>
<evidence type="ECO:0000313" key="3">
    <source>
        <dbReference type="Proteomes" id="UP001055439"/>
    </source>
</evidence>
<reference evidence="2" key="1">
    <citation type="submission" date="2022-05" db="EMBL/GenBank/DDBJ databases">
        <title>The Musa troglodytarum L. genome provides insights into the mechanism of non-climacteric behaviour and enrichment of carotenoids.</title>
        <authorList>
            <person name="Wang J."/>
        </authorList>
    </citation>
    <scope>NUCLEOTIDE SEQUENCE</scope>
    <source>
        <tissue evidence="2">Leaf</tissue>
    </source>
</reference>
<evidence type="ECO:0000256" key="1">
    <source>
        <dbReference type="SAM" id="SignalP"/>
    </source>
</evidence>
<sequence>MGGCLPLLTLLVVLLLHRGRKFLPAEASFFSFLCKAVDAGMAAANKAMLFILLP</sequence>
<evidence type="ECO:0000313" key="2">
    <source>
        <dbReference type="EMBL" id="URE47614.1"/>
    </source>
</evidence>
<dbReference type="OrthoDB" id="6474464at2759"/>
<accession>A0A9E7LEJ3</accession>
<keyword evidence="1" id="KW-0732">Signal</keyword>
<organism evidence="2 3">
    <name type="scientific">Musa troglodytarum</name>
    <name type="common">fe'i banana</name>
    <dbReference type="NCBI Taxonomy" id="320322"/>
    <lineage>
        <taxon>Eukaryota</taxon>
        <taxon>Viridiplantae</taxon>
        <taxon>Streptophyta</taxon>
        <taxon>Embryophyta</taxon>
        <taxon>Tracheophyta</taxon>
        <taxon>Spermatophyta</taxon>
        <taxon>Magnoliopsida</taxon>
        <taxon>Liliopsida</taxon>
        <taxon>Zingiberales</taxon>
        <taxon>Musaceae</taxon>
        <taxon>Musa</taxon>
    </lineage>
</organism>